<feature type="region of interest" description="Disordered" evidence="1">
    <location>
        <begin position="775"/>
        <end position="804"/>
    </location>
</feature>
<feature type="region of interest" description="Disordered" evidence="1">
    <location>
        <begin position="711"/>
        <end position="740"/>
    </location>
</feature>
<feature type="compositionally biased region" description="Acidic residues" evidence="1">
    <location>
        <begin position="483"/>
        <end position="496"/>
    </location>
</feature>
<dbReference type="EMBL" id="CDMZ01005194">
    <property type="protein sequence ID" value="CEM52244.1"/>
    <property type="molecule type" value="Genomic_DNA"/>
</dbReference>
<evidence type="ECO:0000256" key="1">
    <source>
        <dbReference type="SAM" id="MobiDB-lite"/>
    </source>
</evidence>
<protein>
    <submittedName>
        <fullName evidence="2">Uncharacterized protein</fullName>
    </submittedName>
</protein>
<feature type="compositionally biased region" description="Basic and acidic residues" evidence="1">
    <location>
        <begin position="667"/>
        <end position="684"/>
    </location>
</feature>
<reference evidence="2" key="1">
    <citation type="submission" date="2014-11" db="EMBL/GenBank/DDBJ databases">
        <authorList>
            <person name="Otto D Thomas"/>
            <person name="Naeem Raeece"/>
        </authorList>
    </citation>
    <scope>NUCLEOTIDE SEQUENCE</scope>
</reference>
<feature type="compositionally biased region" description="Acidic residues" evidence="1">
    <location>
        <begin position="453"/>
        <end position="473"/>
    </location>
</feature>
<dbReference type="VEuPathDB" id="CryptoDB:Cvel_11165"/>
<feature type="region of interest" description="Disordered" evidence="1">
    <location>
        <begin position="448"/>
        <end position="500"/>
    </location>
</feature>
<accession>A0A0G4I5Q6</accession>
<feature type="region of interest" description="Disordered" evidence="1">
    <location>
        <begin position="660"/>
        <end position="691"/>
    </location>
</feature>
<name>A0A0G4I5Q6_9ALVE</name>
<gene>
    <name evidence="2" type="ORF">Cvel_11165</name>
</gene>
<dbReference type="AlphaFoldDB" id="A0A0G4I5Q6"/>
<sequence>MQEYQSGPVNLQAGFLELKKRIDEQERTVTQIQRSLCFVLRLLGDLATTETLIRSLPSPSIGSTPEDFLASVERLRQERSDRARDVLFSVYLPHLRVVRSRFEEKKERVASLIGSWSVACEKKKTSDEWVTSLNDTERHLWRSVDKDPLPREAFMTFRYIRRALPLDRRGMVAVQHVSDPLFLWKLMFQSRHPSLLATQLMLPALLGRQGYYKVQKGARGMFHPFSGALPSLNLIAPLNPNFLASRRHVLSVLWQAAIANPRIAGKRHMCRWIAAASHVADRETVEMITAHLAKTPLRASWVARRIESFHLRSSGRVTGSGAFIFSGWHCEPSLVSERHLRSVRELPTERLSALIASQAERVCECSDAMRRFLSDSLGRPFGGIFGDRFSRLRIVDAKGWLMSAFSRPLWECPLVLWYIDLLESKVAELEIKSRRKDPEEMIEVVRRRVQQPEDFEGEEEEEENGVEQQEDPQDEHMSQAEGGEGEEENGEGEGGGEGEGYGNMRRVIDVALLRACAIGLPRLTRTLLSYGANPNVSAVRKDEGDPIFFCPPNTERFDAVCRSAVQAMNSRPRLGFPSASDFCRNFAVVRELVLGGGKPYAFLDIVDKVGLKRFVDNRDVDYGPVYGSPFVFTSRPLRLQPKVVRFRVLLRLFAEPSLRTHPQPGSHCDEEGRGASASREHEGEMPVEEGDSTGLLQRLHTLAEELCEHDRASDPLLERVPPPHELGTEAHEQEEDPDFSSWRARESISSHEMLLLNRSLKEAWHVVQKWGLAPPDGKMKTIGKKAPSPKPSLADHPSAPKTAKSEIHFQSLCESLFLSFDSNYEI</sequence>
<evidence type="ECO:0000313" key="2">
    <source>
        <dbReference type="EMBL" id="CEM52244.1"/>
    </source>
</evidence>
<organism evidence="2">
    <name type="scientific">Chromera velia CCMP2878</name>
    <dbReference type="NCBI Taxonomy" id="1169474"/>
    <lineage>
        <taxon>Eukaryota</taxon>
        <taxon>Sar</taxon>
        <taxon>Alveolata</taxon>
        <taxon>Colpodellida</taxon>
        <taxon>Chromeraceae</taxon>
        <taxon>Chromera</taxon>
    </lineage>
</organism>
<proteinExistence type="predicted"/>